<keyword evidence="3 8" id="KW-0349">Heme</keyword>
<evidence type="ECO:0000256" key="4">
    <source>
        <dbReference type="ARBA" id="ARBA00022723"/>
    </source>
</evidence>
<keyword evidence="10" id="KW-1185">Reference proteome</keyword>
<dbReference type="PROSITE" id="PS00086">
    <property type="entry name" value="CYTOCHROME_P450"/>
    <property type="match status" value="1"/>
</dbReference>
<comment type="similarity">
    <text evidence="2 8">Belongs to the cytochrome P450 family.</text>
</comment>
<protein>
    <submittedName>
        <fullName evidence="9">Cytochrome P450</fullName>
    </submittedName>
</protein>
<evidence type="ECO:0000256" key="2">
    <source>
        <dbReference type="ARBA" id="ARBA00010617"/>
    </source>
</evidence>
<dbReference type="EMBL" id="BAABJP010000004">
    <property type="protein sequence ID" value="GAA5149261.1"/>
    <property type="molecule type" value="Genomic_DNA"/>
</dbReference>
<evidence type="ECO:0000256" key="7">
    <source>
        <dbReference type="ARBA" id="ARBA00023033"/>
    </source>
</evidence>
<dbReference type="InterPro" id="IPR017972">
    <property type="entry name" value="Cyt_P450_CS"/>
</dbReference>
<dbReference type="PANTHER" id="PTHR24286">
    <property type="entry name" value="CYTOCHROME P450 26"/>
    <property type="match status" value="1"/>
</dbReference>
<evidence type="ECO:0000256" key="1">
    <source>
        <dbReference type="ARBA" id="ARBA00001971"/>
    </source>
</evidence>
<accession>A0ABP9PMV3</accession>
<name>A0ABP9PMV3_9PSEU</name>
<dbReference type="Gene3D" id="1.10.630.10">
    <property type="entry name" value="Cytochrome P450"/>
    <property type="match status" value="1"/>
</dbReference>
<keyword evidence="4 8" id="KW-0479">Metal-binding</keyword>
<dbReference type="PRINTS" id="PR00385">
    <property type="entry name" value="P450"/>
</dbReference>
<reference evidence="10" key="1">
    <citation type="journal article" date="2019" name="Int. J. Syst. Evol. Microbiol.">
        <title>The Global Catalogue of Microorganisms (GCM) 10K type strain sequencing project: providing services to taxonomists for standard genome sequencing and annotation.</title>
        <authorList>
            <consortium name="The Broad Institute Genomics Platform"/>
            <consortium name="The Broad Institute Genome Sequencing Center for Infectious Disease"/>
            <person name="Wu L."/>
            <person name="Ma J."/>
        </authorList>
    </citation>
    <scope>NUCLEOTIDE SEQUENCE [LARGE SCALE GENOMIC DNA]</scope>
    <source>
        <strain evidence="10">JCM 18303</strain>
    </source>
</reference>
<gene>
    <name evidence="9" type="ORF">GCM10023321_12870</name>
</gene>
<dbReference type="PANTHER" id="PTHR24286:SF24">
    <property type="entry name" value="LANOSTEROL 14-ALPHA DEMETHYLASE"/>
    <property type="match status" value="1"/>
</dbReference>
<keyword evidence="7 8" id="KW-0503">Monooxygenase</keyword>
<comment type="caution">
    <text evidence="9">The sequence shown here is derived from an EMBL/GenBank/DDBJ whole genome shotgun (WGS) entry which is preliminary data.</text>
</comment>
<evidence type="ECO:0000256" key="5">
    <source>
        <dbReference type="ARBA" id="ARBA00023002"/>
    </source>
</evidence>
<dbReference type="SUPFAM" id="SSF48264">
    <property type="entry name" value="Cytochrome P450"/>
    <property type="match status" value="1"/>
</dbReference>
<keyword evidence="5 8" id="KW-0560">Oxidoreductase</keyword>
<evidence type="ECO:0000313" key="9">
    <source>
        <dbReference type="EMBL" id="GAA5149261.1"/>
    </source>
</evidence>
<organism evidence="9 10">
    <name type="scientific">Pseudonocardia eucalypti</name>
    <dbReference type="NCBI Taxonomy" id="648755"/>
    <lineage>
        <taxon>Bacteria</taxon>
        <taxon>Bacillati</taxon>
        <taxon>Actinomycetota</taxon>
        <taxon>Actinomycetes</taxon>
        <taxon>Pseudonocardiales</taxon>
        <taxon>Pseudonocardiaceae</taxon>
        <taxon>Pseudonocardia</taxon>
    </lineage>
</organism>
<dbReference type="Pfam" id="PF00067">
    <property type="entry name" value="p450"/>
    <property type="match status" value="2"/>
</dbReference>
<evidence type="ECO:0000313" key="10">
    <source>
        <dbReference type="Proteomes" id="UP001428817"/>
    </source>
</evidence>
<evidence type="ECO:0000256" key="6">
    <source>
        <dbReference type="ARBA" id="ARBA00023004"/>
    </source>
</evidence>
<evidence type="ECO:0000256" key="8">
    <source>
        <dbReference type="RuleBase" id="RU000461"/>
    </source>
</evidence>
<dbReference type="PRINTS" id="PR00465">
    <property type="entry name" value="EP450IV"/>
</dbReference>
<proteinExistence type="inferred from homology"/>
<sequence length="431" mass="48214">MPGSAGPPIIGHTAQLLTNPPRFYMDRYRRYGPVSRFTLVGHPSALAVGGDAAKAVLGGRDRFFASGRAWSLWGGPFFARGLLMLDFEEHLAHRALMEQAFTRDRIGGYLDQLYTVLAEDLADWKPSPWFRAQSAVRATMLRASVRVFMGGGLGAEAAEIERAFLRCVAAAGATLRFEYPGGTWSRGMAGRRRLEELFADRTPVVRARGGSDLFAVLSRATGRDGQGFSDEDVVNHMVFLMFAAFDPVSINLVTMIRYLAEHPAWQERCREESFTLRTDRPGAAELGRLAALELVMKESLRLLPPVYALPNTAVEDADVLGYEIPAGTVTVVSPFVNHRLPEYWSDPDAFDPERFAPHRREDQSHEYAWIPFGGGVHKCIGLHYGTLQMKAVMHQVLRRYRWRLAEGHAPEVLWRGFARMRDGLPIELARV</sequence>
<comment type="cofactor">
    <cofactor evidence="1">
        <name>heme</name>
        <dbReference type="ChEBI" id="CHEBI:30413"/>
    </cofactor>
</comment>
<dbReference type="InterPro" id="IPR036396">
    <property type="entry name" value="Cyt_P450_sf"/>
</dbReference>
<evidence type="ECO:0000256" key="3">
    <source>
        <dbReference type="ARBA" id="ARBA00022617"/>
    </source>
</evidence>
<dbReference type="InterPro" id="IPR002403">
    <property type="entry name" value="Cyt_P450_E_grp-IV"/>
</dbReference>
<dbReference type="InterPro" id="IPR001128">
    <property type="entry name" value="Cyt_P450"/>
</dbReference>
<dbReference type="Proteomes" id="UP001428817">
    <property type="component" value="Unassembled WGS sequence"/>
</dbReference>
<keyword evidence="6 8" id="KW-0408">Iron</keyword>